<sequence length="73" mass="8799">MWLQRIWILLALLITIFVNFTSAEEFQCDYVNREWLCLVRKSCVDGIKRDRRNAYLLVILEPNMKLTNNYCDL</sequence>
<keyword evidence="1" id="KW-0732">Signal</keyword>
<name>A0AAV5W2P6_9BILA</name>
<dbReference type="Proteomes" id="UP001432322">
    <property type="component" value="Unassembled WGS sequence"/>
</dbReference>
<proteinExistence type="predicted"/>
<protein>
    <submittedName>
        <fullName evidence="2">Uncharacterized protein</fullName>
    </submittedName>
</protein>
<gene>
    <name evidence="2" type="ORF">PFISCL1PPCAC_17491</name>
</gene>
<dbReference type="AlphaFoldDB" id="A0AAV5W2P6"/>
<evidence type="ECO:0000313" key="3">
    <source>
        <dbReference type="Proteomes" id="UP001432322"/>
    </source>
</evidence>
<feature type="non-terminal residue" evidence="2">
    <location>
        <position position="73"/>
    </location>
</feature>
<organism evidence="2 3">
    <name type="scientific">Pristionchus fissidentatus</name>
    <dbReference type="NCBI Taxonomy" id="1538716"/>
    <lineage>
        <taxon>Eukaryota</taxon>
        <taxon>Metazoa</taxon>
        <taxon>Ecdysozoa</taxon>
        <taxon>Nematoda</taxon>
        <taxon>Chromadorea</taxon>
        <taxon>Rhabditida</taxon>
        <taxon>Rhabditina</taxon>
        <taxon>Diplogasteromorpha</taxon>
        <taxon>Diplogasteroidea</taxon>
        <taxon>Neodiplogasteridae</taxon>
        <taxon>Pristionchus</taxon>
    </lineage>
</organism>
<comment type="caution">
    <text evidence="2">The sequence shown here is derived from an EMBL/GenBank/DDBJ whole genome shotgun (WGS) entry which is preliminary data.</text>
</comment>
<dbReference type="EMBL" id="BTSY01000004">
    <property type="protein sequence ID" value="GMT26194.1"/>
    <property type="molecule type" value="Genomic_DNA"/>
</dbReference>
<evidence type="ECO:0000256" key="1">
    <source>
        <dbReference type="SAM" id="SignalP"/>
    </source>
</evidence>
<feature type="signal peptide" evidence="1">
    <location>
        <begin position="1"/>
        <end position="23"/>
    </location>
</feature>
<keyword evidence="3" id="KW-1185">Reference proteome</keyword>
<reference evidence="2" key="1">
    <citation type="submission" date="2023-10" db="EMBL/GenBank/DDBJ databases">
        <title>Genome assembly of Pristionchus species.</title>
        <authorList>
            <person name="Yoshida K."/>
            <person name="Sommer R.J."/>
        </authorList>
    </citation>
    <scope>NUCLEOTIDE SEQUENCE</scope>
    <source>
        <strain evidence="2">RS5133</strain>
    </source>
</reference>
<feature type="chain" id="PRO_5043686218" evidence="1">
    <location>
        <begin position="24"/>
        <end position="73"/>
    </location>
</feature>
<accession>A0AAV5W2P6</accession>
<evidence type="ECO:0000313" key="2">
    <source>
        <dbReference type="EMBL" id="GMT26194.1"/>
    </source>
</evidence>